<sequence length="62" mass="6124">MADIFPTGCGPVAGGIMTSRPVALEPEDRVGLTVAEATLAGLRGRGLCGGKGDGLDCCSDTS</sequence>
<comment type="caution">
    <text evidence="1">The sequence shown here is derived from an EMBL/GenBank/DDBJ whole genome shotgun (WGS) entry which is preliminary data.</text>
</comment>
<reference evidence="1 2" key="1">
    <citation type="submission" date="2021-06" db="EMBL/GenBank/DDBJ databases">
        <authorList>
            <person name="Palmer J.M."/>
        </authorList>
    </citation>
    <scope>NUCLEOTIDE SEQUENCE [LARGE SCALE GENOMIC DNA]</scope>
    <source>
        <strain evidence="1 2">XC_2019</strain>
        <tissue evidence="1">Muscle</tissue>
    </source>
</reference>
<name>A0ABV0RV93_9TELE</name>
<gene>
    <name evidence="1" type="ORF">XENOCAPTIV_004181</name>
</gene>
<feature type="non-terminal residue" evidence="1">
    <location>
        <position position="62"/>
    </location>
</feature>
<protein>
    <submittedName>
        <fullName evidence="1">Uncharacterized protein</fullName>
    </submittedName>
</protein>
<dbReference type="EMBL" id="JAHRIN010058959">
    <property type="protein sequence ID" value="MEQ2211498.1"/>
    <property type="molecule type" value="Genomic_DNA"/>
</dbReference>
<proteinExistence type="predicted"/>
<dbReference type="Proteomes" id="UP001434883">
    <property type="component" value="Unassembled WGS sequence"/>
</dbReference>
<evidence type="ECO:0000313" key="1">
    <source>
        <dbReference type="EMBL" id="MEQ2211498.1"/>
    </source>
</evidence>
<evidence type="ECO:0000313" key="2">
    <source>
        <dbReference type="Proteomes" id="UP001434883"/>
    </source>
</evidence>
<keyword evidence="2" id="KW-1185">Reference proteome</keyword>
<accession>A0ABV0RV93</accession>
<organism evidence="1 2">
    <name type="scientific">Xenoophorus captivus</name>
    <dbReference type="NCBI Taxonomy" id="1517983"/>
    <lineage>
        <taxon>Eukaryota</taxon>
        <taxon>Metazoa</taxon>
        <taxon>Chordata</taxon>
        <taxon>Craniata</taxon>
        <taxon>Vertebrata</taxon>
        <taxon>Euteleostomi</taxon>
        <taxon>Actinopterygii</taxon>
        <taxon>Neopterygii</taxon>
        <taxon>Teleostei</taxon>
        <taxon>Neoteleostei</taxon>
        <taxon>Acanthomorphata</taxon>
        <taxon>Ovalentaria</taxon>
        <taxon>Atherinomorphae</taxon>
        <taxon>Cyprinodontiformes</taxon>
        <taxon>Goodeidae</taxon>
        <taxon>Xenoophorus</taxon>
    </lineage>
</organism>